<dbReference type="EMBL" id="CP032382">
    <property type="protein sequence ID" value="AYB31433.1"/>
    <property type="molecule type" value="Genomic_DNA"/>
</dbReference>
<accession>A0A385SI73</accession>
<keyword evidence="7" id="KW-1185">Reference proteome</keyword>
<dbReference type="SMART" id="SM00563">
    <property type="entry name" value="PlsC"/>
    <property type="match status" value="1"/>
</dbReference>
<keyword evidence="4" id="KW-0472">Membrane</keyword>
<keyword evidence="2 6" id="KW-0808">Transferase</keyword>
<reference evidence="7" key="1">
    <citation type="submission" date="2018-09" db="EMBL/GenBank/DDBJ databases">
        <title>Chryseolinea sp. KIS68-18 isolated from soil.</title>
        <authorList>
            <person name="Weon H.-Y."/>
            <person name="Kwon S.-W."/>
            <person name="Lee S.A."/>
        </authorList>
    </citation>
    <scope>NUCLEOTIDE SEQUENCE [LARGE SCALE GENOMIC DNA]</scope>
    <source>
        <strain evidence="7">KIS68-18</strain>
    </source>
</reference>
<gene>
    <name evidence="6" type="ORF">D4L85_12965</name>
</gene>
<feature type="domain" description="Phospholipid/glycerol acyltransferase" evidence="5">
    <location>
        <begin position="78"/>
        <end position="192"/>
    </location>
</feature>
<keyword evidence="4" id="KW-1133">Transmembrane helix</keyword>
<dbReference type="InterPro" id="IPR002123">
    <property type="entry name" value="Plipid/glycerol_acylTrfase"/>
</dbReference>
<dbReference type="RefSeq" id="WP_119754706.1">
    <property type="nucleotide sequence ID" value="NZ_CP032382.1"/>
</dbReference>
<sequence>MKIIRSILLGLYAFWVFLVFTSSMLFFLPGLVLPFLFGRKVSWIGYSFLWIWSWVFSMLTFIRYDFYGQENFRKGQAYIYVSNHTSFLDLPGIRMIIPGEFRPLAKKELLKIPVFGWIARGATVIVDRSSGESRKRSMDKLKRILLDGVSILLFAEGTQNRTKELLQPFKEGAFRIAIDTQQPILPMVVVGAGPLMPPGTIRMKPGRIRIYVAPEIKTEGLTSSDLSALRQQTFDVMKAMIEKSLAERKS</sequence>
<evidence type="ECO:0000256" key="3">
    <source>
        <dbReference type="ARBA" id="ARBA00023315"/>
    </source>
</evidence>
<dbReference type="GO" id="GO:0006654">
    <property type="term" value="P:phosphatidic acid biosynthetic process"/>
    <property type="evidence" value="ECO:0007669"/>
    <property type="project" value="TreeGrafter"/>
</dbReference>
<protein>
    <submittedName>
        <fullName evidence="6">1-acyl-sn-glycerol-3-phosphate acyltransferase</fullName>
    </submittedName>
</protein>
<name>A0A385SI73_9BACT</name>
<evidence type="ECO:0000313" key="6">
    <source>
        <dbReference type="EMBL" id="AYB31433.1"/>
    </source>
</evidence>
<dbReference type="KEGG" id="chk:D4L85_12965"/>
<dbReference type="CDD" id="cd07989">
    <property type="entry name" value="LPLAT_AGPAT-like"/>
    <property type="match status" value="1"/>
</dbReference>
<dbReference type="SUPFAM" id="SSF69593">
    <property type="entry name" value="Glycerol-3-phosphate (1)-acyltransferase"/>
    <property type="match status" value="1"/>
</dbReference>
<dbReference type="OrthoDB" id="9803035at2"/>
<dbReference type="PANTHER" id="PTHR10434:SF66">
    <property type="entry name" value="PHOSPHOLIPID_GLYCEROL ACYLTRANSFERASE DOMAIN-CONTAINING PROTEIN"/>
    <property type="match status" value="1"/>
</dbReference>
<keyword evidence="4" id="KW-0812">Transmembrane</keyword>
<comment type="pathway">
    <text evidence="1">Lipid metabolism.</text>
</comment>
<evidence type="ECO:0000256" key="2">
    <source>
        <dbReference type="ARBA" id="ARBA00022679"/>
    </source>
</evidence>
<dbReference type="PANTHER" id="PTHR10434">
    <property type="entry name" value="1-ACYL-SN-GLYCEROL-3-PHOSPHATE ACYLTRANSFERASE"/>
    <property type="match status" value="1"/>
</dbReference>
<evidence type="ECO:0000259" key="5">
    <source>
        <dbReference type="SMART" id="SM00563"/>
    </source>
</evidence>
<keyword evidence="3 6" id="KW-0012">Acyltransferase</keyword>
<dbReference type="GO" id="GO:0003841">
    <property type="term" value="F:1-acylglycerol-3-phosphate O-acyltransferase activity"/>
    <property type="evidence" value="ECO:0007669"/>
    <property type="project" value="TreeGrafter"/>
</dbReference>
<evidence type="ECO:0000256" key="1">
    <source>
        <dbReference type="ARBA" id="ARBA00005189"/>
    </source>
</evidence>
<feature type="transmembrane region" description="Helical" evidence="4">
    <location>
        <begin position="12"/>
        <end position="37"/>
    </location>
</feature>
<evidence type="ECO:0000256" key="4">
    <source>
        <dbReference type="SAM" id="Phobius"/>
    </source>
</evidence>
<organism evidence="6 7">
    <name type="scientific">Chryseolinea soli</name>
    <dbReference type="NCBI Taxonomy" id="2321403"/>
    <lineage>
        <taxon>Bacteria</taxon>
        <taxon>Pseudomonadati</taxon>
        <taxon>Bacteroidota</taxon>
        <taxon>Cytophagia</taxon>
        <taxon>Cytophagales</taxon>
        <taxon>Fulvivirgaceae</taxon>
        <taxon>Chryseolinea</taxon>
    </lineage>
</organism>
<dbReference type="AlphaFoldDB" id="A0A385SI73"/>
<dbReference type="Pfam" id="PF01553">
    <property type="entry name" value="Acyltransferase"/>
    <property type="match status" value="1"/>
</dbReference>
<evidence type="ECO:0000313" key="7">
    <source>
        <dbReference type="Proteomes" id="UP000266183"/>
    </source>
</evidence>
<feature type="transmembrane region" description="Helical" evidence="4">
    <location>
        <begin position="43"/>
        <end position="64"/>
    </location>
</feature>
<dbReference type="Proteomes" id="UP000266183">
    <property type="component" value="Chromosome"/>
</dbReference>
<proteinExistence type="predicted"/>